<dbReference type="Gene3D" id="2.130.10.10">
    <property type="entry name" value="YVTN repeat-like/Quinoprotein amine dehydrogenase"/>
    <property type="match status" value="1"/>
</dbReference>
<dbReference type="SUPFAM" id="SSF50978">
    <property type="entry name" value="WD40 repeat-like"/>
    <property type="match status" value="1"/>
</dbReference>
<feature type="region of interest" description="Disordered" evidence="5">
    <location>
        <begin position="425"/>
        <end position="478"/>
    </location>
</feature>
<feature type="compositionally biased region" description="Low complexity" evidence="5">
    <location>
        <begin position="433"/>
        <end position="478"/>
    </location>
</feature>
<keyword evidence="3" id="KW-0677">Repeat</keyword>
<proteinExistence type="inferred from homology"/>
<accession>A0A8H4VJB3</accession>
<evidence type="ECO:0000256" key="3">
    <source>
        <dbReference type="ARBA" id="ARBA00022737"/>
    </source>
</evidence>
<dbReference type="Proteomes" id="UP000521872">
    <property type="component" value="Unassembled WGS sequence"/>
</dbReference>
<dbReference type="GO" id="GO:0031145">
    <property type="term" value="P:anaphase-promoting complex-dependent catabolic process"/>
    <property type="evidence" value="ECO:0007669"/>
    <property type="project" value="TreeGrafter"/>
</dbReference>
<dbReference type="EMBL" id="JAACJL010000057">
    <property type="protein sequence ID" value="KAF4611772.1"/>
    <property type="molecule type" value="Genomic_DNA"/>
</dbReference>
<feature type="domain" description="CDC20/Fizzy WD40" evidence="6">
    <location>
        <begin position="164"/>
        <end position="422"/>
    </location>
</feature>
<dbReference type="InterPro" id="IPR033010">
    <property type="entry name" value="Cdc20/Fizzy"/>
</dbReference>
<gene>
    <name evidence="7" type="ORF">D9613_003920</name>
</gene>
<dbReference type="AlphaFoldDB" id="A0A8H4VJB3"/>
<dbReference type="GO" id="GO:1990757">
    <property type="term" value="F:ubiquitin ligase activator activity"/>
    <property type="evidence" value="ECO:0007669"/>
    <property type="project" value="TreeGrafter"/>
</dbReference>
<evidence type="ECO:0000256" key="1">
    <source>
        <dbReference type="ARBA" id="ARBA00006445"/>
    </source>
</evidence>
<evidence type="ECO:0000313" key="7">
    <source>
        <dbReference type="EMBL" id="KAF4611772.1"/>
    </source>
</evidence>
<protein>
    <recommendedName>
        <fullName evidence="6">CDC20/Fizzy WD40 domain-containing protein</fullName>
    </recommendedName>
</protein>
<comment type="similarity">
    <text evidence="1">Belongs to the WD repeat CDC20/Fizzy family.</text>
</comment>
<dbReference type="InterPro" id="IPR001680">
    <property type="entry name" value="WD40_rpt"/>
</dbReference>
<dbReference type="Pfam" id="PF24807">
    <property type="entry name" value="WD40_CDC20-Fz"/>
    <property type="match status" value="1"/>
</dbReference>
<dbReference type="GO" id="GO:0005680">
    <property type="term" value="C:anaphase-promoting complex"/>
    <property type="evidence" value="ECO:0007669"/>
    <property type="project" value="TreeGrafter"/>
</dbReference>
<feature type="repeat" description="WD" evidence="4">
    <location>
        <begin position="298"/>
        <end position="339"/>
    </location>
</feature>
<evidence type="ECO:0000256" key="4">
    <source>
        <dbReference type="PROSITE-ProRule" id="PRU00221"/>
    </source>
</evidence>
<dbReference type="InterPro" id="IPR036322">
    <property type="entry name" value="WD40_repeat_dom_sf"/>
</dbReference>
<dbReference type="PROSITE" id="PS50082">
    <property type="entry name" value="WD_REPEATS_2"/>
    <property type="match status" value="1"/>
</dbReference>
<dbReference type="PROSITE" id="PS50294">
    <property type="entry name" value="WD_REPEATS_REGION"/>
    <property type="match status" value="1"/>
</dbReference>
<evidence type="ECO:0000256" key="2">
    <source>
        <dbReference type="ARBA" id="ARBA00022574"/>
    </source>
</evidence>
<dbReference type="GO" id="GO:1905786">
    <property type="term" value="P:positive regulation of anaphase-promoting complex-dependent catabolic process"/>
    <property type="evidence" value="ECO:0007669"/>
    <property type="project" value="TreeGrafter"/>
</dbReference>
<evidence type="ECO:0000259" key="6">
    <source>
        <dbReference type="Pfam" id="PF24807"/>
    </source>
</evidence>
<organism evidence="7 8">
    <name type="scientific">Agrocybe pediades</name>
    <dbReference type="NCBI Taxonomy" id="84607"/>
    <lineage>
        <taxon>Eukaryota</taxon>
        <taxon>Fungi</taxon>
        <taxon>Dikarya</taxon>
        <taxon>Basidiomycota</taxon>
        <taxon>Agaricomycotina</taxon>
        <taxon>Agaricomycetes</taxon>
        <taxon>Agaricomycetidae</taxon>
        <taxon>Agaricales</taxon>
        <taxon>Agaricineae</taxon>
        <taxon>Strophariaceae</taxon>
        <taxon>Agrocybe</taxon>
    </lineage>
</organism>
<dbReference type="SMART" id="SM00320">
    <property type="entry name" value="WD40"/>
    <property type="match status" value="4"/>
</dbReference>
<name>A0A8H4VJB3_9AGAR</name>
<evidence type="ECO:0000256" key="5">
    <source>
        <dbReference type="SAM" id="MobiDB-lite"/>
    </source>
</evidence>
<dbReference type="InterPro" id="IPR056150">
    <property type="entry name" value="WD40_CDC20-Fz"/>
</dbReference>
<reference evidence="7 8" key="1">
    <citation type="submission" date="2019-12" db="EMBL/GenBank/DDBJ databases">
        <authorList>
            <person name="Floudas D."/>
            <person name="Bentzer J."/>
            <person name="Ahren D."/>
            <person name="Johansson T."/>
            <person name="Persson P."/>
            <person name="Tunlid A."/>
        </authorList>
    </citation>
    <scope>NUCLEOTIDE SEQUENCE [LARGE SCALE GENOMIC DNA]</scope>
    <source>
        <strain evidence="7 8">CBS 102.39</strain>
    </source>
</reference>
<dbReference type="PANTHER" id="PTHR19918">
    <property type="entry name" value="CELL DIVISION CYCLE 20 CDC20 FIZZY -RELATED"/>
    <property type="match status" value="1"/>
</dbReference>
<dbReference type="PANTHER" id="PTHR19918:SF5">
    <property type="entry name" value="MEIOSIS-SPECIFIC APC_C ACTIVATOR PROTEIN AMA1"/>
    <property type="match status" value="1"/>
</dbReference>
<dbReference type="GO" id="GO:0010997">
    <property type="term" value="F:anaphase-promoting complex binding"/>
    <property type="evidence" value="ECO:0007669"/>
    <property type="project" value="InterPro"/>
</dbReference>
<evidence type="ECO:0000313" key="8">
    <source>
        <dbReference type="Proteomes" id="UP000521872"/>
    </source>
</evidence>
<comment type="caution">
    <text evidence="7">The sequence shown here is derived from an EMBL/GenBank/DDBJ whole genome shotgun (WGS) entry which is preliminary data.</text>
</comment>
<dbReference type="InterPro" id="IPR015943">
    <property type="entry name" value="WD40/YVTN_repeat-like_dom_sf"/>
</dbReference>
<keyword evidence="2 4" id="KW-0853">WD repeat</keyword>
<sequence>MSSPDGLVNERDCVFETPVASQSRKRVHGSVTNFGSHKRRRVSTASVDLGSELDLNNTAGPSAPAPTSADRFISSRPKLFLPLEITPRTRRISKQFGLIDDRVLNFKDDTDIFTTTLQEDSNPNTSTVSLIRRSASSLFNTPPTLRPTSVTENLNKRRHCLMVLDSPGVSLDPDAFAISWSLRNLIAVACKDDVYYQNLETRSVSQLCSASSLPGKLGVIQWGDEKHDNYLALGMSKGTVQMWDAGAGGKGTAIHTWNPRKDGGARSLAWNHDLLTIGMGNGDIVLTDIRSARNTEVIEKHKAHVLGLQWSADHNYLASSDKSGAIHIWDRRVGKSLLDFGQPITKMRHKAPVKALAWCPWKPDLLATGSTAPEGKIKIWSTSLMSPQLPEPTHTIPLNTTVLSLHWSPHCKELLSTHGPSFMPLLSTRHRSLPSSSNTPTTSRPGTPTNDTRTNNPNPTNPDINNNNNNNTTKLTYTKTPLTNSITVHEYPSCKRLMTLTNAHNSHITHSCLSPNGESIFTVCPREEAIKMWQVWSTRRPPPKRESAFDKFVIR</sequence>
<keyword evidence="8" id="KW-1185">Reference proteome</keyword>